<feature type="domain" description="DUF637" evidence="1">
    <location>
        <begin position="81"/>
        <end position="207"/>
    </location>
</feature>
<name>A0A2N7TT68_9GAMM</name>
<evidence type="ECO:0000313" key="3">
    <source>
        <dbReference type="Proteomes" id="UP000235346"/>
    </source>
</evidence>
<dbReference type="AlphaFoldDB" id="A0A2N7TT68"/>
<dbReference type="InterPro" id="IPR006915">
    <property type="entry name" value="DUF637_hemagglutn_put"/>
</dbReference>
<sequence>MACRWRGGPGELIIQAAEGIAIEVPEIDEHSVRQTVDAMVAADPDLAWLKAMEERGDIDWRQVKELHNSWAYSQSGLGEGAALSAGATQGITDRAWGTTTNTTTGATRNLNLSFGNGSDIARFAGQRATQATIDAGIRSAIDGGSFRDHLGDGLEDALAHVVSGVLFHAVGDHAKPGSAEKVALHALVGGTVSEAMGGDFRSGALAAGASEALVDQLVENAHTNPVLSNTVAQLVGIVAAGLAGGDINDGAWIAGQVESYNRQLHSEERMLARDLADVSDGRFTLEEIEQALRGMHNDGLGEGRGANTIVDLQDLATIDASYFDHGGEWQAIPGPDGTTRYLIQQVPTDAPPDLIAYIIDQTGGESSPYRAPVYRLPAEEAAPGQPRDRLTGRPLDEEGRYTVSYVVDGKIFHVPHYSCGDAACVVQGANIDYGDPAAQAWERALNAKALDDVSKAASAGVVMTPVGQIGAGLAVGGMAASLVSGYLKDDFVSSASKEALILGFERYASARGFPATEVTRFAAFLDLAGVWDTVVENGGGMLGD</sequence>
<dbReference type="OrthoDB" id="2664633at2"/>
<protein>
    <recommendedName>
        <fullName evidence="1">DUF637 domain-containing protein</fullName>
    </recommendedName>
</protein>
<keyword evidence="3" id="KW-1185">Reference proteome</keyword>
<dbReference type="RefSeq" id="WP_102626339.1">
    <property type="nucleotide sequence ID" value="NZ_PDOH01000039.1"/>
</dbReference>
<gene>
    <name evidence="2" type="ORF">C1H66_02510</name>
</gene>
<proteinExistence type="predicted"/>
<dbReference type="Proteomes" id="UP000235346">
    <property type="component" value="Unassembled WGS sequence"/>
</dbReference>
<dbReference type="Pfam" id="PF04830">
    <property type="entry name" value="DUF637"/>
    <property type="match status" value="1"/>
</dbReference>
<organism evidence="2 3">
    <name type="scientific">Halomonas heilongjiangensis</name>
    <dbReference type="NCBI Taxonomy" id="1387883"/>
    <lineage>
        <taxon>Bacteria</taxon>
        <taxon>Pseudomonadati</taxon>
        <taxon>Pseudomonadota</taxon>
        <taxon>Gammaproteobacteria</taxon>
        <taxon>Oceanospirillales</taxon>
        <taxon>Halomonadaceae</taxon>
        <taxon>Halomonas</taxon>
    </lineage>
</organism>
<comment type="caution">
    <text evidence="2">The sequence shown here is derived from an EMBL/GenBank/DDBJ whole genome shotgun (WGS) entry which is preliminary data.</text>
</comment>
<evidence type="ECO:0000259" key="1">
    <source>
        <dbReference type="Pfam" id="PF04830"/>
    </source>
</evidence>
<dbReference type="EMBL" id="PNRE01000016">
    <property type="protein sequence ID" value="PMR71318.1"/>
    <property type="molecule type" value="Genomic_DNA"/>
</dbReference>
<accession>A0A2N7TT68</accession>
<reference evidence="2 3" key="1">
    <citation type="submission" date="2018-01" db="EMBL/GenBank/DDBJ databases">
        <title>Halomonas endophytica sp. nov., isolated from storage liquid in the stems of Populus euphratica.</title>
        <authorList>
            <person name="Chen C."/>
        </authorList>
    </citation>
    <scope>NUCLEOTIDE SEQUENCE [LARGE SCALE GENOMIC DNA]</scope>
    <source>
        <strain evidence="2 3">DSM 26881</strain>
    </source>
</reference>
<evidence type="ECO:0000313" key="2">
    <source>
        <dbReference type="EMBL" id="PMR71318.1"/>
    </source>
</evidence>